<keyword evidence="2" id="KW-1185">Reference proteome</keyword>
<evidence type="ECO:0000313" key="1">
    <source>
        <dbReference type="EMBL" id="GAB1254112.1"/>
    </source>
</evidence>
<accession>A0ABQ0E8W2</accession>
<gene>
    <name evidence="1" type="ORF">Defa_15990</name>
</gene>
<sequence length="60" mass="7356">MPKPDDGDFYTSNNLMERYKLGPAEFVEYLMQHKDLFSHGVLEWFYIQHHTINERGMWYE</sequence>
<comment type="caution">
    <text evidence="1">The sequence shown here is derived from an EMBL/GenBank/DDBJ whole genome shotgun (WGS) entry which is preliminary data.</text>
</comment>
<evidence type="ECO:0000313" key="2">
    <source>
        <dbReference type="Proteomes" id="UP001628192"/>
    </source>
</evidence>
<dbReference type="EMBL" id="BAAFSG010000001">
    <property type="protein sequence ID" value="GAB1254112.1"/>
    <property type="molecule type" value="Genomic_DNA"/>
</dbReference>
<proteinExistence type="predicted"/>
<name>A0ABQ0E8W2_9BACT</name>
<reference evidence="1 2" key="1">
    <citation type="journal article" date="2025" name="Int. J. Syst. Evol. Microbiol.">
        <title>Desulfovibrio falkowii sp. nov., Porphyromonas miyakawae sp. nov., Mediterraneibacter flintii sp. nov. and Owariibacterium komagatae gen. nov., sp. nov., isolated from human faeces.</title>
        <authorList>
            <person name="Hamaguchi T."/>
            <person name="Ohara M."/>
            <person name="Hisatomi A."/>
            <person name="Sekiguchi K."/>
            <person name="Takeda J.I."/>
            <person name="Ueyama J."/>
            <person name="Ito M."/>
            <person name="Nishiwaki H."/>
            <person name="Ogi T."/>
            <person name="Hirayama M."/>
            <person name="Ohkuma M."/>
            <person name="Sakamoto M."/>
            <person name="Ohno K."/>
        </authorList>
    </citation>
    <scope>NUCLEOTIDE SEQUENCE [LARGE SCALE GENOMIC DNA]</scope>
    <source>
        <strain evidence="1 2">13CB8C</strain>
    </source>
</reference>
<dbReference type="Proteomes" id="UP001628192">
    <property type="component" value="Unassembled WGS sequence"/>
</dbReference>
<organism evidence="1 2">
    <name type="scientific">Desulfovibrio falkowii</name>
    <dbReference type="NCBI Taxonomy" id="3136602"/>
    <lineage>
        <taxon>Bacteria</taxon>
        <taxon>Pseudomonadati</taxon>
        <taxon>Thermodesulfobacteriota</taxon>
        <taxon>Desulfovibrionia</taxon>
        <taxon>Desulfovibrionales</taxon>
        <taxon>Desulfovibrionaceae</taxon>
        <taxon>Desulfovibrio</taxon>
    </lineage>
</organism>
<protein>
    <submittedName>
        <fullName evidence="1">Uncharacterized protein</fullName>
    </submittedName>
</protein>